<evidence type="ECO:0000256" key="1">
    <source>
        <dbReference type="SAM" id="MobiDB-lite"/>
    </source>
</evidence>
<feature type="compositionally biased region" description="Polar residues" evidence="1">
    <location>
        <begin position="27"/>
        <end position="46"/>
    </location>
</feature>
<keyword evidence="4" id="KW-1185">Reference proteome</keyword>
<feature type="region of interest" description="Disordered" evidence="1">
    <location>
        <begin position="24"/>
        <end position="62"/>
    </location>
</feature>
<dbReference type="Gene3D" id="3.40.190.10">
    <property type="entry name" value="Periplasmic binding protein-like II"/>
    <property type="match status" value="2"/>
</dbReference>
<evidence type="ECO:0008006" key="5">
    <source>
        <dbReference type="Google" id="ProtNLM"/>
    </source>
</evidence>
<accession>A0A2K4ZB89</accession>
<sequence length="571" mass="64206">MKAKKVLALMLAGAMVLSMAACGDEGGNSSAPENSGAENSDASSGGSEELIKTDVADSESEGELDYTYGEGVTFHSNEPVVYSMMYSDHENYPYQENWRLWSAIEEKTNVTFDLTIIARTDYEDKKSVLVNSGDSPYIIPKTYSEGQYVNGGQVVAISEWVQYMPNYQKCVKDWGIDQYLKVQLQADGKYYKLPGIWEAAGGGYAFMIRKDVWDAAGVDVTELEKTWTYEDFYEACKKVKEYTGCDYVISDYSKGDCLLNIVAASYGVAAGWGFGTLKFDHDKLEFYYPDTTDNMKEYLTFLNKMVKEGILDPESFSQDDDTARAKFFNGESFAMTANYQQLSDYTPNVTANFPEAELYMALTPGGPAGFPQMENSKLENGIMIAQKALDELGEEEFIKMLRFVDWLWYSPEGQMLSLWGVEGETYTMEGDTVKLDPGITYNGLNPGAEKKLNVDYGFAGGVFAYGGSSWLKTSKMSEGERDFNNRIFEYRNERPIDPPYMPSEEESEELNLISTPLGDATKTWIQKFIVGQADIETQWDEYKAELEGLGVQNYINRVNEIFQNNKSKLGY</sequence>
<feature type="chain" id="PRO_5039331831" description="Lipoprotein LipO" evidence="2">
    <location>
        <begin position="21"/>
        <end position="571"/>
    </location>
</feature>
<dbReference type="EMBL" id="OFSM01000002">
    <property type="protein sequence ID" value="SOY27728.1"/>
    <property type="molecule type" value="Genomic_DNA"/>
</dbReference>
<dbReference type="PANTHER" id="PTHR43649:SF12">
    <property type="entry name" value="DIACETYLCHITOBIOSE BINDING PROTEIN DASA"/>
    <property type="match status" value="1"/>
</dbReference>
<keyword evidence="2" id="KW-0732">Signal</keyword>
<proteinExistence type="predicted"/>
<dbReference type="SUPFAM" id="SSF53850">
    <property type="entry name" value="Periplasmic binding protein-like II"/>
    <property type="match status" value="1"/>
</dbReference>
<organism evidence="3 4">
    <name type="scientific">Acetatifactor muris</name>
    <dbReference type="NCBI Taxonomy" id="879566"/>
    <lineage>
        <taxon>Bacteria</taxon>
        <taxon>Bacillati</taxon>
        <taxon>Bacillota</taxon>
        <taxon>Clostridia</taxon>
        <taxon>Lachnospirales</taxon>
        <taxon>Lachnospiraceae</taxon>
        <taxon>Acetatifactor</taxon>
    </lineage>
</organism>
<reference evidence="3 4" key="1">
    <citation type="submission" date="2018-01" db="EMBL/GenBank/DDBJ databases">
        <authorList>
            <person name="Gaut B.S."/>
            <person name="Morton B.R."/>
            <person name="Clegg M.T."/>
            <person name="Duvall M.R."/>
        </authorList>
    </citation>
    <scope>NUCLEOTIDE SEQUENCE [LARGE SCALE GENOMIC DNA]</scope>
    <source>
        <strain evidence="3">GP69</strain>
    </source>
</reference>
<dbReference type="PANTHER" id="PTHR43649">
    <property type="entry name" value="ARABINOSE-BINDING PROTEIN-RELATED"/>
    <property type="match status" value="1"/>
</dbReference>
<feature type="signal peptide" evidence="2">
    <location>
        <begin position="1"/>
        <end position="20"/>
    </location>
</feature>
<dbReference type="RefSeq" id="WP_103237845.1">
    <property type="nucleotide sequence ID" value="NZ_CANRXC010000016.1"/>
</dbReference>
<evidence type="ECO:0000313" key="3">
    <source>
        <dbReference type="EMBL" id="SOY27728.1"/>
    </source>
</evidence>
<gene>
    <name evidence="3" type="ORF">AMURIS_00432</name>
</gene>
<evidence type="ECO:0000313" key="4">
    <source>
        <dbReference type="Proteomes" id="UP000236311"/>
    </source>
</evidence>
<dbReference type="AlphaFoldDB" id="A0A2K4ZB89"/>
<name>A0A2K4ZB89_9FIRM</name>
<dbReference type="InterPro" id="IPR050490">
    <property type="entry name" value="Bact_solute-bd_prot1"/>
</dbReference>
<evidence type="ECO:0000256" key="2">
    <source>
        <dbReference type="SAM" id="SignalP"/>
    </source>
</evidence>
<protein>
    <recommendedName>
        <fullName evidence="5">Lipoprotein LipO</fullName>
    </recommendedName>
</protein>
<dbReference type="PROSITE" id="PS51257">
    <property type="entry name" value="PROKAR_LIPOPROTEIN"/>
    <property type="match status" value="1"/>
</dbReference>
<dbReference type="Proteomes" id="UP000236311">
    <property type="component" value="Unassembled WGS sequence"/>
</dbReference>
<dbReference type="OrthoDB" id="2491264at2"/>